<dbReference type="GeneID" id="36289305"/>
<dbReference type="EMBL" id="KV441395">
    <property type="protein sequence ID" value="OAF58867.1"/>
    <property type="molecule type" value="Genomic_DNA"/>
</dbReference>
<name>A0A177A9S1_9PEZI</name>
<dbReference type="PANTHER" id="PTHR48070">
    <property type="entry name" value="ESTERASE OVCA2"/>
    <property type="match status" value="1"/>
</dbReference>
<dbReference type="eggNOG" id="ENOG502SIR4">
    <property type="taxonomic scope" value="Eukaryota"/>
</dbReference>
<evidence type="ECO:0000259" key="2">
    <source>
        <dbReference type="Pfam" id="PF03959"/>
    </source>
</evidence>
<dbReference type="InterPro" id="IPR029058">
    <property type="entry name" value="AB_hydrolase_fold"/>
</dbReference>
<accession>A0A177A9S1</accession>
<dbReference type="Gene3D" id="3.40.50.1820">
    <property type="entry name" value="alpha/beta hydrolase"/>
    <property type="match status" value="1"/>
</dbReference>
<organism evidence="3">
    <name type="scientific">Pseudogymnoascus destructans</name>
    <dbReference type="NCBI Taxonomy" id="655981"/>
    <lineage>
        <taxon>Eukaryota</taxon>
        <taxon>Fungi</taxon>
        <taxon>Dikarya</taxon>
        <taxon>Ascomycota</taxon>
        <taxon>Pezizomycotina</taxon>
        <taxon>Leotiomycetes</taxon>
        <taxon>Thelebolales</taxon>
        <taxon>Thelebolaceae</taxon>
        <taxon>Pseudogymnoascus</taxon>
    </lineage>
</organism>
<dbReference type="VEuPathDB" id="FungiDB:GMDG_04180"/>
<dbReference type="InterPro" id="IPR050593">
    <property type="entry name" value="LovG"/>
</dbReference>
<dbReference type="Proteomes" id="UP000077154">
    <property type="component" value="Unassembled WGS sequence"/>
</dbReference>
<dbReference type="AlphaFoldDB" id="A0A177A9S1"/>
<dbReference type="OrthoDB" id="2094269at2759"/>
<evidence type="ECO:0000256" key="1">
    <source>
        <dbReference type="ARBA" id="ARBA00022801"/>
    </source>
</evidence>
<sequence length="271" mass="30472">MKTLCLHGHGTSASIFESQTKSFRAKLDPSFEFDFVDAPFPSPATAGFESLFKPPNYTFWTKPTVDSFRQAHVWLRKYLVENGPYDAVCCFSQGCALISTFLLYHAAETPNEPLPFKAAIFICGGVPPQALEDLGLPVSKKAYEIHEKTSRQLQSKTAKYAQLADSPDQIQIGLGLWDYDREELSHDHDKFPDANDVYGLDFTAFRKDIRIKIPTVNIYGAKDPRYPAGMQLSHFCENTRRYDHGGGHEVPRTTVVSDEIAGLVRWCADQI</sequence>
<dbReference type="GO" id="GO:0005634">
    <property type="term" value="C:nucleus"/>
    <property type="evidence" value="ECO:0007669"/>
    <property type="project" value="TreeGrafter"/>
</dbReference>
<evidence type="ECO:0000313" key="3">
    <source>
        <dbReference type="EMBL" id="OAF58867.1"/>
    </source>
</evidence>
<dbReference type="SUPFAM" id="SSF53474">
    <property type="entry name" value="alpha/beta-Hydrolases"/>
    <property type="match status" value="1"/>
</dbReference>
<dbReference type="PANTHER" id="PTHR48070:SF7">
    <property type="entry name" value="SERINE HYDROLASE FSH DOMAIN-CONTAINING PROTEIN-RELATED"/>
    <property type="match status" value="1"/>
</dbReference>
<dbReference type="RefSeq" id="XP_024324151.1">
    <property type="nucleotide sequence ID" value="XM_024469846.1"/>
</dbReference>
<proteinExistence type="predicted"/>
<dbReference type="GO" id="GO:0005737">
    <property type="term" value="C:cytoplasm"/>
    <property type="evidence" value="ECO:0007669"/>
    <property type="project" value="TreeGrafter"/>
</dbReference>
<dbReference type="InterPro" id="IPR005645">
    <property type="entry name" value="FSH-like_dom"/>
</dbReference>
<feature type="domain" description="Serine hydrolase" evidence="2">
    <location>
        <begin position="2"/>
        <end position="257"/>
    </location>
</feature>
<dbReference type="GO" id="GO:0016787">
    <property type="term" value="F:hydrolase activity"/>
    <property type="evidence" value="ECO:0007669"/>
    <property type="project" value="UniProtKB-KW"/>
</dbReference>
<dbReference type="GO" id="GO:0019748">
    <property type="term" value="P:secondary metabolic process"/>
    <property type="evidence" value="ECO:0007669"/>
    <property type="project" value="TreeGrafter"/>
</dbReference>
<protein>
    <recommendedName>
        <fullName evidence="2">Serine hydrolase domain-containing protein</fullName>
    </recommendedName>
</protein>
<dbReference type="Pfam" id="PF03959">
    <property type="entry name" value="FSH1"/>
    <property type="match status" value="1"/>
</dbReference>
<gene>
    <name evidence="3" type="ORF">VC83_06243</name>
</gene>
<keyword evidence="1" id="KW-0378">Hydrolase</keyword>
<reference evidence="3" key="1">
    <citation type="submission" date="2016-03" db="EMBL/GenBank/DDBJ databases">
        <title>Updated assembly of Pseudogymnoascus destructans, the fungus causing white-nose syndrome of bats.</title>
        <authorList>
            <person name="Palmer J.M."/>
            <person name="Drees K.P."/>
            <person name="Foster J.T."/>
            <person name="Lindner D.L."/>
        </authorList>
    </citation>
    <scope>NUCLEOTIDE SEQUENCE [LARGE SCALE GENOMIC DNA]</scope>
    <source>
        <strain evidence="3">20631-21</strain>
    </source>
</reference>